<dbReference type="PROSITE" id="PS00092">
    <property type="entry name" value="N6_MTASE"/>
    <property type="match status" value="1"/>
</dbReference>
<evidence type="ECO:0000313" key="3">
    <source>
        <dbReference type="Proteomes" id="UP000235914"/>
    </source>
</evidence>
<dbReference type="GO" id="GO:0003676">
    <property type="term" value="F:nucleic acid binding"/>
    <property type="evidence" value="ECO:0007669"/>
    <property type="project" value="InterPro"/>
</dbReference>
<dbReference type="InterPro" id="IPR029063">
    <property type="entry name" value="SAM-dependent_MTases_sf"/>
</dbReference>
<comment type="caution">
    <text evidence="2">The sequence shown here is derived from an EMBL/GenBank/DDBJ whole genome shotgun (WGS) entry which is preliminary data.</text>
</comment>
<dbReference type="NCBIfam" id="NF042963">
    <property type="entry name" value="DUF1156_antiphage"/>
    <property type="match status" value="1"/>
</dbReference>
<keyword evidence="2" id="KW-0489">Methyltransferase</keyword>
<organism evidence="2 3">
    <name type="scientific">Akkermansia muciniphila</name>
    <dbReference type="NCBI Taxonomy" id="239935"/>
    <lineage>
        <taxon>Bacteria</taxon>
        <taxon>Pseudomonadati</taxon>
        <taxon>Verrucomicrobiota</taxon>
        <taxon>Verrucomicrobiia</taxon>
        <taxon>Verrucomicrobiales</taxon>
        <taxon>Akkermansiaceae</taxon>
        <taxon>Akkermansia</taxon>
    </lineage>
</organism>
<feature type="domain" description="DUF1156" evidence="1">
    <location>
        <begin position="18"/>
        <end position="67"/>
    </location>
</feature>
<dbReference type="SUPFAM" id="SSF53335">
    <property type="entry name" value="S-adenosyl-L-methionine-dependent methyltransferases"/>
    <property type="match status" value="2"/>
</dbReference>
<reference evidence="2 3" key="1">
    <citation type="journal article" date="2017" name="BMC Genomics">
        <title>Genome sequencing of 39 Akkermansia muciniphila isolates reveals its population structure, genomic and functional diverisity, and global distribution in mammalian gut microbiotas.</title>
        <authorList>
            <person name="Guo X."/>
            <person name="Li S."/>
            <person name="Zhang J."/>
            <person name="Wu F."/>
            <person name="Li X."/>
            <person name="Wu D."/>
            <person name="Zhang M."/>
            <person name="Ou Z."/>
            <person name="Jie Z."/>
            <person name="Yan Q."/>
            <person name="Li P."/>
            <person name="Yi J."/>
            <person name="Peng Y."/>
        </authorList>
    </citation>
    <scope>NUCLEOTIDE SEQUENCE [LARGE SCALE GENOMIC DNA]</scope>
    <source>
        <strain evidence="2 3">GP43</strain>
    </source>
</reference>
<dbReference type="InterPro" id="IPR049953">
    <property type="entry name" value="Antiphage_assoc"/>
</dbReference>
<protein>
    <submittedName>
        <fullName evidence="2">DNA methylase</fullName>
    </submittedName>
</protein>
<dbReference type="GO" id="GO:0008168">
    <property type="term" value="F:methyltransferase activity"/>
    <property type="evidence" value="ECO:0007669"/>
    <property type="project" value="UniProtKB-KW"/>
</dbReference>
<dbReference type="InterPro" id="IPR002052">
    <property type="entry name" value="DNA_methylase_N6_adenine_CS"/>
</dbReference>
<accession>A0AAP8NKN2</accession>
<proteinExistence type="predicted"/>
<gene>
    <name evidence="2" type="ORF">CXU09_07640</name>
</gene>
<evidence type="ECO:0000313" key="2">
    <source>
        <dbReference type="EMBL" id="PNC55949.1"/>
    </source>
</evidence>
<dbReference type="Pfam" id="PF06634">
    <property type="entry name" value="DUF1156"/>
    <property type="match status" value="1"/>
</dbReference>
<keyword evidence="2" id="KW-0808">Transferase</keyword>
<sequence length="958" mass="107974">MLAPFSLQHAPSLMEVIFPVQRLSAEVFKERQSGSGQILTPLGSYWKGRKPLILNKACVLGTLLPATGDDVGDLRLFERLMGMDPQALQARLRAALPRSRAPLAAEMAERYRRGELSYADLVREAKRPEEMGEGFWEGVWDEVNARLGTEARSFPELVEQLGVARYGRRPRMADPFSGSGQIPFEAARLGCDARAADLNPVACLLSWGAFHVAGCSAADAVRQEKARRELARALVREMDALGVERDGRGWRGRAYLYCLEVRCPQSGWMVPVLPTLVISEGRRVVARLVPDPVRKRYDISIEYVDAARWPEEKKRAEAQGTLPRAERGTLVHSPDGITAYRTRMSTIRGDYRDEQGNNRNRLRPWEKEDIVPRPEDILQERLYCVQWIRETEEAGRAESQFRAVTEADLERERRVTEYVRAHLADWEAAGLLPDMKIEAGYNTNQPMRERGWTHWRHLFNPRQLLAGAILRRHMTAETAPFVMNALNYNSKLCIWDKGRDNVQNVFYNQALNTQNNYGCRGSVFLGNVVKGRMRPCPLPEGVAAEVLNRPAEQWEEEYDFCVTDPPYGDAVNYEEIYEFFIAWMRRNPPEEFRGWVWDSRRALAVKGTGEGFRKGMVRAFRRLAENMSSGGSITLMFTHKSGALWGGLAWIIWAAGLRVTASWYVVTETDCALRTGANVTGTVLLTLRRAAGERRAWRDELEYELQEEVRAQVERMNGQNSRLAGEESGGLYQPVDFQMAAYTAAMRVLTGCDVMDGVEMRREAEAPGDRAVAMVDALIRYAQDVAEELLRPAGLPAALERGWNMLNAAERFYLKTAALEREGPQKLDMYTNMARALRVAGHERLMSAESRANNARLKLSDELGSGDRDPEDEWGGSPLRALLNAMRLLRQGEEAEQVLAALAEDCRGRYALLRETLAGMAEFLARARGGRADKGGFTPQKEAECARVLAEALRAHRA</sequence>
<name>A0AAP8NKN2_9BACT</name>
<dbReference type="Proteomes" id="UP000235914">
    <property type="component" value="Unassembled WGS sequence"/>
</dbReference>
<dbReference type="RefSeq" id="WP_102735727.1">
    <property type="nucleotide sequence ID" value="NZ_PJKN01000004.1"/>
</dbReference>
<dbReference type="EMBL" id="PJKN01000004">
    <property type="protein sequence ID" value="PNC55949.1"/>
    <property type="molecule type" value="Genomic_DNA"/>
</dbReference>
<evidence type="ECO:0000259" key="1">
    <source>
        <dbReference type="Pfam" id="PF06634"/>
    </source>
</evidence>
<dbReference type="Gene3D" id="3.40.50.150">
    <property type="entry name" value="Vaccinia Virus protein VP39"/>
    <property type="match status" value="1"/>
</dbReference>
<dbReference type="GO" id="GO:0032259">
    <property type="term" value="P:methylation"/>
    <property type="evidence" value="ECO:0007669"/>
    <property type="project" value="UniProtKB-KW"/>
</dbReference>
<dbReference type="InterPro" id="IPR009537">
    <property type="entry name" value="DUF1156"/>
</dbReference>
<dbReference type="AlphaFoldDB" id="A0AAP8NKN2"/>